<evidence type="ECO:0000256" key="6">
    <source>
        <dbReference type="ARBA" id="ARBA00022670"/>
    </source>
</evidence>
<accession>A0A1I3B023</accession>
<sequence>MNSEQMKKYAEIVIKIGVNLQPEQKLVIKSPIETAEFARTLSSIAFDAGAGDVIIDWKDELHSKIKYQQAPEKVFESFPSWQKDFHTVLAEEGAAFISIAANDPELMKDVNPTILMKHQKTINTALKEYRNRLMGNQNAWNVIAYPTRSWAKKVFPDLSESEAVEQLGEAIIASVRADLENPIQAWEDHKKRLKKRMDFLNTHRFDKLHFQSEAGTDLIVQLPTNHLWTAGAEKTQDGTEFVANMPTEEVFTLPHKDGVYGTVVSSKPLPYNGNLIEDFSLTFDHGKVVDYTAAKGYETLKGLLETDEGSLRLGEVALVPYNSPISNSGILFYNTLFDENASCHLAFGKAYPVCLKNGNHMSTEALADAGVNESLVHEDFMIGTSDMNITGITKEGTKVPIFIDGNFVDAVNAI</sequence>
<evidence type="ECO:0000256" key="7">
    <source>
        <dbReference type="ARBA" id="ARBA00022723"/>
    </source>
</evidence>
<dbReference type="GO" id="GO:0006508">
    <property type="term" value="P:proteolysis"/>
    <property type="evidence" value="ECO:0007669"/>
    <property type="project" value="UniProtKB-KW"/>
</dbReference>
<evidence type="ECO:0000256" key="2">
    <source>
        <dbReference type="ARBA" id="ARBA00001946"/>
    </source>
</evidence>
<proteinExistence type="inferred from homology"/>
<dbReference type="STRING" id="69895.SAMN05192551_101503"/>
<dbReference type="RefSeq" id="WP_093369307.1">
    <property type="nucleotide sequence ID" value="NZ_FOQA01000001.1"/>
</dbReference>
<dbReference type="EMBL" id="FOQA01000001">
    <property type="protein sequence ID" value="SFH55698.1"/>
    <property type="molecule type" value="Genomic_DNA"/>
</dbReference>
<dbReference type="SUPFAM" id="SSF144052">
    <property type="entry name" value="Thermophilic metalloprotease-like"/>
    <property type="match status" value="1"/>
</dbReference>
<evidence type="ECO:0000256" key="3">
    <source>
        <dbReference type="ARBA" id="ARBA00001947"/>
    </source>
</evidence>
<keyword evidence="9" id="KW-0482">Metalloprotease</keyword>
<dbReference type="Gene3D" id="3.40.1830.10">
    <property type="entry name" value="Thermophilic metalloprotease (M29)"/>
    <property type="match status" value="1"/>
</dbReference>
<dbReference type="GO" id="GO:0008237">
    <property type="term" value="F:metallopeptidase activity"/>
    <property type="evidence" value="ECO:0007669"/>
    <property type="project" value="UniProtKB-KW"/>
</dbReference>
<dbReference type="PRINTS" id="PR00919">
    <property type="entry name" value="THERMOPTASE"/>
</dbReference>
<protein>
    <submittedName>
        <fullName evidence="10">Aminopeptidase II. Metallo peptidase. MEROPS family M29</fullName>
    </submittedName>
</protein>
<dbReference type="GO" id="GO:0004177">
    <property type="term" value="F:aminopeptidase activity"/>
    <property type="evidence" value="ECO:0007669"/>
    <property type="project" value="UniProtKB-KW"/>
</dbReference>
<comment type="cofactor">
    <cofactor evidence="2">
        <name>Mg(2+)</name>
        <dbReference type="ChEBI" id="CHEBI:18420"/>
    </cofactor>
</comment>
<dbReference type="Proteomes" id="UP000199287">
    <property type="component" value="Unassembled WGS sequence"/>
</dbReference>
<name>A0A1I3B023_9FIRM</name>
<evidence type="ECO:0000313" key="10">
    <source>
        <dbReference type="EMBL" id="SFH55698.1"/>
    </source>
</evidence>
<dbReference type="OrthoDB" id="9803993at2"/>
<dbReference type="GO" id="GO:0046872">
    <property type="term" value="F:metal ion binding"/>
    <property type="evidence" value="ECO:0007669"/>
    <property type="project" value="UniProtKB-KW"/>
</dbReference>
<comment type="similarity">
    <text evidence="4">Belongs to the peptidase M29 family.</text>
</comment>
<evidence type="ECO:0000256" key="1">
    <source>
        <dbReference type="ARBA" id="ARBA00001941"/>
    </source>
</evidence>
<evidence type="ECO:0000313" key="11">
    <source>
        <dbReference type="Proteomes" id="UP000199287"/>
    </source>
</evidence>
<dbReference type="PANTHER" id="PTHR34448">
    <property type="entry name" value="AMINOPEPTIDASE"/>
    <property type="match status" value="1"/>
</dbReference>
<keyword evidence="7" id="KW-0479">Metal-binding</keyword>
<organism evidence="10 11">
    <name type="scientific">Tindallia magadiensis</name>
    <dbReference type="NCBI Taxonomy" id="69895"/>
    <lineage>
        <taxon>Bacteria</taxon>
        <taxon>Bacillati</taxon>
        <taxon>Bacillota</taxon>
        <taxon>Clostridia</taxon>
        <taxon>Peptostreptococcales</taxon>
        <taxon>Tindalliaceae</taxon>
        <taxon>Tindallia</taxon>
    </lineage>
</organism>
<gene>
    <name evidence="10" type="ORF">SAMN05192551_101503</name>
</gene>
<dbReference type="InterPro" id="IPR052170">
    <property type="entry name" value="M29_Exopeptidase"/>
</dbReference>
<evidence type="ECO:0000256" key="9">
    <source>
        <dbReference type="ARBA" id="ARBA00023049"/>
    </source>
</evidence>
<dbReference type="Pfam" id="PF02073">
    <property type="entry name" value="Peptidase_M29"/>
    <property type="match status" value="1"/>
</dbReference>
<dbReference type="InterPro" id="IPR000787">
    <property type="entry name" value="Peptidase_M29"/>
</dbReference>
<keyword evidence="5 10" id="KW-0031">Aminopeptidase</keyword>
<keyword evidence="11" id="KW-1185">Reference proteome</keyword>
<keyword evidence="6" id="KW-0645">Protease</keyword>
<keyword evidence="8" id="KW-0378">Hydrolase</keyword>
<comment type="cofactor">
    <cofactor evidence="1">
        <name>Co(2+)</name>
        <dbReference type="ChEBI" id="CHEBI:48828"/>
    </cofactor>
</comment>
<reference evidence="11" key="1">
    <citation type="submission" date="2016-10" db="EMBL/GenBank/DDBJ databases">
        <authorList>
            <person name="Varghese N."/>
            <person name="Submissions S."/>
        </authorList>
    </citation>
    <scope>NUCLEOTIDE SEQUENCE [LARGE SCALE GENOMIC DNA]</scope>
    <source>
        <strain evidence="11">Z-7934</strain>
    </source>
</reference>
<comment type="cofactor">
    <cofactor evidence="3">
        <name>Zn(2+)</name>
        <dbReference type="ChEBI" id="CHEBI:29105"/>
    </cofactor>
</comment>
<dbReference type="AlphaFoldDB" id="A0A1I3B023"/>
<evidence type="ECO:0000256" key="5">
    <source>
        <dbReference type="ARBA" id="ARBA00022438"/>
    </source>
</evidence>
<dbReference type="InterPro" id="IPR035097">
    <property type="entry name" value="M29_N-terminal"/>
</dbReference>
<evidence type="ECO:0000256" key="8">
    <source>
        <dbReference type="ARBA" id="ARBA00022801"/>
    </source>
</evidence>
<evidence type="ECO:0000256" key="4">
    <source>
        <dbReference type="ARBA" id="ARBA00008236"/>
    </source>
</evidence>
<dbReference type="PANTHER" id="PTHR34448:SF3">
    <property type="entry name" value="AMINOPEPTIDASE AMPS"/>
    <property type="match status" value="1"/>
</dbReference>